<evidence type="ECO:0000313" key="1">
    <source>
        <dbReference type="Proteomes" id="UP000887580"/>
    </source>
</evidence>
<protein>
    <submittedName>
        <fullName evidence="2">Protein quiver</fullName>
    </submittedName>
</protein>
<organism evidence="1 2">
    <name type="scientific">Panagrolaimus sp. PS1159</name>
    <dbReference type="NCBI Taxonomy" id="55785"/>
    <lineage>
        <taxon>Eukaryota</taxon>
        <taxon>Metazoa</taxon>
        <taxon>Ecdysozoa</taxon>
        <taxon>Nematoda</taxon>
        <taxon>Chromadorea</taxon>
        <taxon>Rhabditida</taxon>
        <taxon>Tylenchina</taxon>
        <taxon>Panagrolaimomorpha</taxon>
        <taxon>Panagrolaimoidea</taxon>
        <taxon>Panagrolaimidae</taxon>
        <taxon>Panagrolaimus</taxon>
    </lineage>
</organism>
<evidence type="ECO:0000313" key="2">
    <source>
        <dbReference type="WBParaSite" id="PS1159_v2.g23917.t1"/>
    </source>
</evidence>
<sequence length="168" mass="19439">MNHTFVILILFSFSNFVDSIKCYSCASENLEKDFLTRQRRPPGNIISLPKLFDNNCDLNTWILRTKSEVDCPGSCYKWQQTLNNSGVYSYMTVRACYEHMFGSSPLTQHETECSEKSNALSCLPESSIFEHECFCKNADHCNSSNILKPNNFVFLFSIFIIFILMFQF</sequence>
<proteinExistence type="predicted"/>
<reference evidence="2" key="1">
    <citation type="submission" date="2022-11" db="UniProtKB">
        <authorList>
            <consortium name="WormBaseParasite"/>
        </authorList>
    </citation>
    <scope>IDENTIFICATION</scope>
</reference>
<dbReference type="WBParaSite" id="PS1159_v2.g23917.t1">
    <property type="protein sequence ID" value="PS1159_v2.g23917.t1"/>
    <property type="gene ID" value="PS1159_v2.g23917"/>
</dbReference>
<accession>A0AC35G623</accession>
<dbReference type="Proteomes" id="UP000887580">
    <property type="component" value="Unplaced"/>
</dbReference>
<name>A0AC35G623_9BILA</name>